<feature type="chain" id="PRO_5040785592" description="MYXO-CTERM domain-containing protein" evidence="2">
    <location>
        <begin position="33"/>
        <end position="157"/>
    </location>
</feature>
<protein>
    <recommendedName>
        <fullName evidence="5">MYXO-CTERM domain-containing protein</fullName>
    </recommendedName>
</protein>
<keyword evidence="4" id="KW-1185">Reference proteome</keyword>
<evidence type="ECO:0000313" key="3">
    <source>
        <dbReference type="EMBL" id="MDC3979556.1"/>
    </source>
</evidence>
<dbReference type="EMBL" id="JAGTJJ010000001">
    <property type="protein sequence ID" value="MDC3979556.1"/>
    <property type="molecule type" value="Genomic_DNA"/>
</dbReference>
<feature type="region of interest" description="Disordered" evidence="1">
    <location>
        <begin position="81"/>
        <end position="112"/>
    </location>
</feature>
<dbReference type="AlphaFoldDB" id="A0A9X3X165"/>
<evidence type="ECO:0008006" key="5">
    <source>
        <dbReference type="Google" id="ProtNLM"/>
    </source>
</evidence>
<dbReference type="Proteomes" id="UP001151081">
    <property type="component" value="Unassembled WGS sequence"/>
</dbReference>
<organism evidence="3 4">
    <name type="scientific">Polyangium jinanense</name>
    <dbReference type="NCBI Taxonomy" id="2829994"/>
    <lineage>
        <taxon>Bacteria</taxon>
        <taxon>Pseudomonadati</taxon>
        <taxon>Myxococcota</taxon>
        <taxon>Polyangia</taxon>
        <taxon>Polyangiales</taxon>
        <taxon>Polyangiaceae</taxon>
        <taxon>Polyangium</taxon>
    </lineage>
</organism>
<reference evidence="3 4" key="1">
    <citation type="submission" date="2021-04" db="EMBL/GenBank/DDBJ databases">
        <title>Genome analysis of Polyangium sp.</title>
        <authorList>
            <person name="Li Y."/>
            <person name="Wang J."/>
        </authorList>
    </citation>
    <scope>NUCLEOTIDE SEQUENCE [LARGE SCALE GENOMIC DNA]</scope>
    <source>
        <strain evidence="3 4">SDU14</strain>
    </source>
</reference>
<keyword evidence="2" id="KW-0732">Signal</keyword>
<evidence type="ECO:0000256" key="2">
    <source>
        <dbReference type="SAM" id="SignalP"/>
    </source>
</evidence>
<feature type="signal peptide" evidence="2">
    <location>
        <begin position="1"/>
        <end position="32"/>
    </location>
</feature>
<evidence type="ECO:0000313" key="4">
    <source>
        <dbReference type="Proteomes" id="UP001151081"/>
    </source>
</evidence>
<gene>
    <name evidence="3" type="ORF">KEG57_03525</name>
</gene>
<name>A0A9X3X165_9BACT</name>
<comment type="caution">
    <text evidence="3">The sequence shown here is derived from an EMBL/GenBank/DDBJ whole genome shotgun (WGS) entry which is preliminary data.</text>
</comment>
<accession>A0A9X3X165</accession>
<dbReference type="RefSeq" id="WP_272418013.1">
    <property type="nucleotide sequence ID" value="NZ_JAGTJJ010000001.1"/>
</dbReference>
<proteinExistence type="predicted"/>
<sequence length="157" mass="15764">MRAPISHDKPSFSRRLSGVLLAIAALVGPASAAADEVGPLEESCYNKKSGDACADPAGAAGTCTGVKDLRGRELLRCLAGAKAPATQPADTKTQTPQPTEAKTPSPTPSAATVSVAEKKGCSVSAVGSSNEGAPLVITVALAALALYRVKRRAQPAG</sequence>
<evidence type="ECO:0000256" key="1">
    <source>
        <dbReference type="SAM" id="MobiDB-lite"/>
    </source>
</evidence>
<feature type="compositionally biased region" description="Polar residues" evidence="1">
    <location>
        <begin position="88"/>
        <end position="112"/>
    </location>
</feature>